<comment type="caution">
    <text evidence="2">The sequence shown here is derived from an EMBL/GenBank/DDBJ whole genome shotgun (WGS) entry which is preliminary data.</text>
</comment>
<accession>A0A401J8J9</accession>
<dbReference type="InterPro" id="IPR001584">
    <property type="entry name" value="Integrase_cat-core"/>
</dbReference>
<name>A0A401J8J9_SPHXE</name>
<protein>
    <recommendedName>
        <fullName evidence="1">Integrase catalytic domain-containing protein</fullName>
    </recommendedName>
</protein>
<dbReference type="NCBIfam" id="NF033546">
    <property type="entry name" value="transpos_IS21"/>
    <property type="match status" value="1"/>
</dbReference>
<organism evidence="2 3">
    <name type="scientific">Sphingobium xenophagum</name>
    <dbReference type="NCBI Taxonomy" id="121428"/>
    <lineage>
        <taxon>Bacteria</taxon>
        <taxon>Pseudomonadati</taxon>
        <taxon>Pseudomonadota</taxon>
        <taxon>Alphaproteobacteria</taxon>
        <taxon>Sphingomonadales</taxon>
        <taxon>Sphingomonadaceae</taxon>
        <taxon>Sphingobium</taxon>
    </lineage>
</organism>
<reference evidence="2 3" key="1">
    <citation type="submission" date="2014-12" db="EMBL/GenBank/DDBJ databases">
        <title>Whole genome sequencing of Sphingobium xenophagum OW59.</title>
        <authorList>
            <person name="Ohta Y."/>
            <person name="Nishi S."/>
            <person name="Hatada Y."/>
        </authorList>
    </citation>
    <scope>NUCLEOTIDE SEQUENCE [LARGE SCALE GENOMIC DNA]</scope>
    <source>
        <strain evidence="2 3">OW59</strain>
    </source>
</reference>
<dbReference type="RefSeq" id="WP_130754758.1">
    <property type="nucleotide sequence ID" value="NZ_BBQY01000051.1"/>
</dbReference>
<evidence type="ECO:0000313" key="2">
    <source>
        <dbReference type="EMBL" id="GBH32914.1"/>
    </source>
</evidence>
<dbReference type="GO" id="GO:0015074">
    <property type="term" value="P:DNA integration"/>
    <property type="evidence" value="ECO:0007669"/>
    <property type="project" value="InterPro"/>
</dbReference>
<sequence length="503" mass="55979">MFAVESYAAVRHFVFVEGNSQREAAKVFGLSRETISKMCRFSLPPGYTRTKPVAKPKLGPLLPVIDAILSADRIAPVKQRHSAKRIFERLRDEHGFGGGYTVVKDYVRLCRARGRETFVPLAHPPGHAQVDFGEAVGVIDGVRRKMHFFCMDLPQSDACFVKAYPAETTEAFLDGHVSAFAFFGGVPLSILYDNTKIAVARICGDGKRERTRAFTGLVSHYLFTDRFGRPGKGNDKGKVEGLVKHARSHFMVPIPHAPSFDDFNDELLGRCRARQEERAGRHSETIGTRLLTDLATMRALPAGQLEPCETRAARVSSTALVRYRTNDYSVPTRYGFQDVMVKGFVDTVVILCGNEEIARHPRCYGEAMFVANPLHYLALIETKPNALDQAAALQDWALPQAFQHMRHLLEARMGNKGKREFIQILRLLEAIPMEIVTFAVNEAICIGAIGFDAVKQIALARIERRPARLDLAAYPHLPKMDVKTTRAADYAALVPQTSQELAA</sequence>
<dbReference type="PROSITE" id="PS50994">
    <property type="entry name" value="INTEGRASE"/>
    <property type="match status" value="1"/>
</dbReference>
<dbReference type="AlphaFoldDB" id="A0A401J8J9"/>
<dbReference type="InterPro" id="IPR054353">
    <property type="entry name" value="IstA-like_C"/>
</dbReference>
<dbReference type="Pfam" id="PF22483">
    <property type="entry name" value="Mu-transpos_C_2"/>
    <property type="match status" value="1"/>
</dbReference>
<dbReference type="EMBL" id="BBQY01000051">
    <property type="protein sequence ID" value="GBH32914.1"/>
    <property type="molecule type" value="Genomic_DNA"/>
</dbReference>
<dbReference type="PANTHER" id="PTHR35004:SF7">
    <property type="entry name" value="INTEGRASE PROTEIN"/>
    <property type="match status" value="1"/>
</dbReference>
<gene>
    <name evidence="2" type="ORF">MBESOW_P4144</name>
</gene>
<feature type="domain" description="Integrase catalytic" evidence="1">
    <location>
        <begin position="121"/>
        <end position="315"/>
    </location>
</feature>
<keyword evidence="3" id="KW-1185">Reference proteome</keyword>
<dbReference type="PANTHER" id="PTHR35004">
    <property type="entry name" value="TRANSPOSASE RV3428C-RELATED"/>
    <property type="match status" value="1"/>
</dbReference>
<evidence type="ECO:0000313" key="3">
    <source>
        <dbReference type="Proteomes" id="UP000290975"/>
    </source>
</evidence>
<dbReference type="Proteomes" id="UP000290975">
    <property type="component" value="Unassembled WGS sequence"/>
</dbReference>
<evidence type="ECO:0000259" key="1">
    <source>
        <dbReference type="PROSITE" id="PS50994"/>
    </source>
</evidence>
<proteinExistence type="predicted"/>